<evidence type="ECO:0000256" key="1">
    <source>
        <dbReference type="SAM" id="MobiDB-lite"/>
    </source>
</evidence>
<evidence type="ECO:0000313" key="3">
    <source>
        <dbReference type="Proteomes" id="UP001492380"/>
    </source>
</evidence>
<protein>
    <recommendedName>
        <fullName evidence="4">NACHT domain-containing protein</fullName>
    </recommendedName>
</protein>
<dbReference type="PANTHER" id="PTHR10039">
    <property type="entry name" value="AMELOGENIN"/>
    <property type="match status" value="1"/>
</dbReference>
<evidence type="ECO:0000313" key="2">
    <source>
        <dbReference type="EMBL" id="KAK8232035.1"/>
    </source>
</evidence>
<organism evidence="2 3">
    <name type="scientific">Phyllosticta capitalensis</name>
    <dbReference type="NCBI Taxonomy" id="121624"/>
    <lineage>
        <taxon>Eukaryota</taxon>
        <taxon>Fungi</taxon>
        <taxon>Dikarya</taxon>
        <taxon>Ascomycota</taxon>
        <taxon>Pezizomycotina</taxon>
        <taxon>Dothideomycetes</taxon>
        <taxon>Dothideomycetes incertae sedis</taxon>
        <taxon>Botryosphaeriales</taxon>
        <taxon>Phyllostictaceae</taxon>
        <taxon>Phyllosticta</taxon>
    </lineage>
</organism>
<feature type="compositionally biased region" description="Polar residues" evidence="1">
    <location>
        <begin position="730"/>
        <end position="741"/>
    </location>
</feature>
<feature type="region of interest" description="Disordered" evidence="1">
    <location>
        <begin position="703"/>
        <end position="741"/>
    </location>
</feature>
<name>A0ABR1YK93_9PEZI</name>
<dbReference type="PANTHER" id="PTHR10039:SF14">
    <property type="entry name" value="NACHT DOMAIN-CONTAINING PROTEIN"/>
    <property type="match status" value="1"/>
</dbReference>
<sequence>MASLLAAQLLEHLVEEQDGVETEVLSLLSRNPTNVGSLHAMIRLLIAQCTAVYFFLDGLDEISLGAAESSETRRREKKRFSEDLGNTINFIDGLTRNDSTDVRLWCSSQKSQPVIDWMKRLGAAELVMDKKAVERDVKQYLIHVEEKTLQDMSDFDRKIARQKLSSQASTNFRWAFTMEESLESCKTIQALRETILEGLPTSLIPSYERRLKELLMQDQQDTRARHRCPPLSIYILSLLAFARRPLRVGELQEALSILETSWIDQENGNCDSLRKDMMIGQQHIIHRCRPLVDFVSSTRNSGDGYLQLSHASVFEFLRGYVDIEADKQQPQHFSARSTFSLDQPVIRGSLIADACLKYLSQSRYARPLSKCSSTDFETGTFPPENVRHHKFLRYAAKYWYRHLQVLENQPDLCKRVKTFLLSPQFLTVVQVQSLFVLGHFIHSFDQSKDGTPLYGKPKMKRNLPEWFRTCNEGKKLSRSYELFLVEWSNFLQLGSTDFLNGEIERCLWGALGPNHFMHQFGIKIECNKSYLLAGPASSTELLDSSGKCCFHETISDDGTRVSTWQACTRLDQPGIQLTRYIWYLHGQSPPFLHGEPESVVIDPALVGWDLYDPFHIRTFALVADSGNSLARAPPIADGHHGLSVRIGGVKYLRDRRSWLPATRRDDSLEQSPSTNQSPSRLYWEDILVHGPYEVWSRRLMVDSDSPEASGSAKLSSNDTQKQSKHDTGHSSESSTQDASVSDCLTSADEYWTFGSSSEGLVSEKELDELSETSGEAPIPNLCSSAEMESDTTQSEPDAVSDSSLDELWQDVVAADADDEAGPDDDFGSDEDEDNANHQPIIAPRPLLLFCHLCRVKVLKTFGVKQSSTTFYRCFLCPKRDSFNVCMECFRKGGWCENKKHQLRKMAMQKGRLVTLSVESRDDSRTGIMILVQRSSGSDSDEKDPENGTRCTQDSGKAVFRYTSKLNNREYLPST</sequence>
<feature type="region of interest" description="Disordered" evidence="1">
    <location>
        <begin position="817"/>
        <end position="837"/>
    </location>
</feature>
<dbReference type="Proteomes" id="UP001492380">
    <property type="component" value="Unassembled WGS sequence"/>
</dbReference>
<feature type="region of interest" description="Disordered" evidence="1">
    <location>
        <begin position="761"/>
        <end position="802"/>
    </location>
</feature>
<reference evidence="2 3" key="1">
    <citation type="submission" date="2024-04" db="EMBL/GenBank/DDBJ databases">
        <title>Phyllosticta paracitricarpa is synonymous to the EU quarantine fungus P. citricarpa based on phylogenomic analyses.</title>
        <authorList>
            <consortium name="Lawrence Berkeley National Laboratory"/>
            <person name="Van Ingen-Buijs V.A."/>
            <person name="Van Westerhoven A.C."/>
            <person name="Haridas S."/>
            <person name="Skiadas P."/>
            <person name="Martin F."/>
            <person name="Groenewald J.Z."/>
            <person name="Crous P.W."/>
            <person name="Seidl M.F."/>
        </authorList>
    </citation>
    <scope>NUCLEOTIDE SEQUENCE [LARGE SCALE GENOMIC DNA]</scope>
    <source>
        <strain evidence="2 3">CBS 123374</strain>
    </source>
</reference>
<feature type="region of interest" description="Disordered" evidence="1">
    <location>
        <begin position="932"/>
        <end position="954"/>
    </location>
</feature>
<keyword evidence="3" id="KW-1185">Reference proteome</keyword>
<proteinExistence type="predicted"/>
<gene>
    <name evidence="2" type="ORF">HDK90DRAFT_294648</name>
</gene>
<accession>A0ABR1YK93</accession>
<evidence type="ECO:0008006" key="4">
    <source>
        <dbReference type="Google" id="ProtNLM"/>
    </source>
</evidence>
<feature type="compositionally biased region" description="Polar residues" evidence="1">
    <location>
        <begin position="706"/>
        <end position="720"/>
    </location>
</feature>
<comment type="caution">
    <text evidence="2">The sequence shown here is derived from an EMBL/GenBank/DDBJ whole genome shotgun (WGS) entry which is preliminary data.</text>
</comment>
<feature type="compositionally biased region" description="Acidic residues" evidence="1">
    <location>
        <begin position="817"/>
        <end position="833"/>
    </location>
</feature>
<dbReference type="EMBL" id="JBBWRZ010000007">
    <property type="protein sequence ID" value="KAK8232035.1"/>
    <property type="molecule type" value="Genomic_DNA"/>
</dbReference>